<reference evidence="2" key="1">
    <citation type="journal article" date="2017" name="Nat. Ecol. Evol.">
        <title>Genome expansion and lineage-specific genetic innovations in the forest pathogenic fungi Armillaria.</title>
        <authorList>
            <person name="Sipos G."/>
            <person name="Prasanna A.N."/>
            <person name="Walter M.C."/>
            <person name="O'Connor E."/>
            <person name="Balint B."/>
            <person name="Krizsan K."/>
            <person name="Kiss B."/>
            <person name="Hess J."/>
            <person name="Varga T."/>
            <person name="Slot J."/>
            <person name="Riley R."/>
            <person name="Boka B."/>
            <person name="Rigling D."/>
            <person name="Barry K."/>
            <person name="Lee J."/>
            <person name="Mihaltcheva S."/>
            <person name="LaButti K."/>
            <person name="Lipzen A."/>
            <person name="Waldron R."/>
            <person name="Moloney N.M."/>
            <person name="Sperisen C."/>
            <person name="Kredics L."/>
            <person name="Vagvoelgyi C."/>
            <person name="Patrignani A."/>
            <person name="Fitzpatrick D."/>
            <person name="Nagy I."/>
            <person name="Doyle S."/>
            <person name="Anderson J.B."/>
            <person name="Grigoriev I.V."/>
            <person name="Gueldener U."/>
            <person name="Muensterkoetter M."/>
            <person name="Nagy L.G."/>
        </authorList>
    </citation>
    <scope>NUCLEOTIDE SEQUENCE [LARGE SCALE GENOMIC DNA]</scope>
    <source>
        <strain evidence="2">Ar21-2</strain>
    </source>
</reference>
<dbReference type="OrthoDB" id="2986625at2759"/>
<accession>A0A2H3DQA7</accession>
<gene>
    <name evidence="1" type="ORF">ARMGADRAFT_910030</name>
</gene>
<dbReference type="InParanoid" id="A0A2H3DQA7"/>
<dbReference type="AlphaFoldDB" id="A0A2H3DQA7"/>
<protein>
    <submittedName>
        <fullName evidence="1">Uncharacterized protein</fullName>
    </submittedName>
</protein>
<feature type="non-terminal residue" evidence="1">
    <location>
        <position position="1"/>
    </location>
</feature>
<evidence type="ECO:0000313" key="2">
    <source>
        <dbReference type="Proteomes" id="UP000217790"/>
    </source>
</evidence>
<name>A0A2H3DQA7_ARMGA</name>
<keyword evidence="2" id="KW-1185">Reference proteome</keyword>
<feature type="non-terminal residue" evidence="1">
    <location>
        <position position="103"/>
    </location>
</feature>
<evidence type="ECO:0000313" key="1">
    <source>
        <dbReference type="EMBL" id="PBK93652.1"/>
    </source>
</evidence>
<sequence>FWVALTRRGIPLVTLLVRDTTDALMEYIESYSGLEVLSLSPADNRHAEAFYARVLRRHIRTLRKLSIEITSRGKWGVGPCALDALSRCTKLVELNMPIYMHHE</sequence>
<proteinExistence type="predicted"/>
<organism evidence="1 2">
    <name type="scientific">Armillaria gallica</name>
    <name type="common">Bulbous honey fungus</name>
    <name type="synonym">Armillaria bulbosa</name>
    <dbReference type="NCBI Taxonomy" id="47427"/>
    <lineage>
        <taxon>Eukaryota</taxon>
        <taxon>Fungi</taxon>
        <taxon>Dikarya</taxon>
        <taxon>Basidiomycota</taxon>
        <taxon>Agaricomycotina</taxon>
        <taxon>Agaricomycetes</taxon>
        <taxon>Agaricomycetidae</taxon>
        <taxon>Agaricales</taxon>
        <taxon>Marasmiineae</taxon>
        <taxon>Physalacriaceae</taxon>
        <taxon>Armillaria</taxon>
    </lineage>
</organism>
<dbReference type="Proteomes" id="UP000217790">
    <property type="component" value="Unassembled WGS sequence"/>
</dbReference>
<dbReference type="EMBL" id="KZ293656">
    <property type="protein sequence ID" value="PBK93652.1"/>
    <property type="molecule type" value="Genomic_DNA"/>
</dbReference>